<accession>U5Q1Y3</accession>
<evidence type="ECO:0000313" key="3">
    <source>
        <dbReference type="Proteomes" id="UP000014070"/>
    </source>
</evidence>
<gene>
    <name evidence="2" type="ORF">MMINT_08980</name>
</gene>
<dbReference type="STRING" id="1295009.MMINT_08980"/>
<evidence type="ECO:0000313" key="2">
    <source>
        <dbReference type="EMBL" id="AGY50176.1"/>
    </source>
</evidence>
<dbReference type="HOGENOM" id="CLU_3130661_0_0_2"/>
<organism evidence="2 3">
    <name type="scientific">Methanomassiliicoccus intestinalis (strain Issoire-Mx1)</name>
    <dbReference type="NCBI Taxonomy" id="1295009"/>
    <lineage>
        <taxon>Archaea</taxon>
        <taxon>Methanobacteriati</taxon>
        <taxon>Thermoplasmatota</taxon>
        <taxon>Thermoplasmata</taxon>
        <taxon>Methanomassiliicoccales</taxon>
        <taxon>Methanomassiliicoccaceae</taxon>
        <taxon>Methanomassiliicoccus</taxon>
    </lineage>
</organism>
<dbReference type="GeneID" id="55648157"/>
<feature type="transmembrane region" description="Helical" evidence="1">
    <location>
        <begin position="25"/>
        <end position="42"/>
    </location>
</feature>
<dbReference type="InParanoid" id="U5Q1Y3"/>
<keyword evidence="1" id="KW-1133">Transmembrane helix</keyword>
<proteinExistence type="predicted"/>
<dbReference type="RefSeq" id="WP_172618660.1">
    <property type="nucleotide sequence ID" value="NC_021353.1"/>
</dbReference>
<dbReference type="KEGG" id="mer:MMINT_08980"/>
<keyword evidence="3" id="KW-1185">Reference proteome</keyword>
<keyword evidence="1" id="KW-0472">Membrane</keyword>
<protein>
    <submittedName>
        <fullName evidence="2">Uncharacterized protein</fullName>
    </submittedName>
</protein>
<keyword evidence="1" id="KW-0812">Transmembrane</keyword>
<sequence>MQTEVAQAAYDACFNAGLFSNYSEIAFIVFMLAVTVAGIWQARTMVKNF</sequence>
<dbReference type="EMBL" id="CP005934">
    <property type="protein sequence ID" value="AGY50176.1"/>
    <property type="molecule type" value="Genomic_DNA"/>
</dbReference>
<name>U5Q1Y3_METII</name>
<reference evidence="2 3" key="1">
    <citation type="journal article" date="2013" name="Genome Announc.">
        <title>Genome sequence of 'Candidatus Methanomassiliicoccus intestinalis' Issoire-Mx1, a third thermoplasmatales-related methanogenic archaeon from human feces.</title>
        <authorList>
            <person name="Borrel G."/>
            <person name="Harris H.M."/>
            <person name="Parisot N."/>
            <person name="Gaci N."/>
            <person name="Tottey W."/>
            <person name="Mihajlovski A."/>
            <person name="Deane J."/>
            <person name="Gribaldo S."/>
            <person name="Bardot O."/>
            <person name="Peyretaillade E."/>
            <person name="Peyret P."/>
            <person name="O'Toole P.W."/>
            <person name="Brugere J.F."/>
        </authorList>
    </citation>
    <scope>NUCLEOTIDE SEQUENCE [LARGE SCALE GENOMIC DNA]</scope>
    <source>
        <strain evidence="2 3">Issoire-Mx1</strain>
    </source>
</reference>
<dbReference type="Proteomes" id="UP000014070">
    <property type="component" value="Chromosome"/>
</dbReference>
<evidence type="ECO:0000256" key="1">
    <source>
        <dbReference type="SAM" id="Phobius"/>
    </source>
</evidence>
<dbReference type="AlphaFoldDB" id="U5Q1Y3"/>